<evidence type="ECO:0000313" key="8">
    <source>
        <dbReference type="EMBL" id="PXF64018.1"/>
    </source>
</evidence>
<dbReference type="OrthoDB" id="9810336at2"/>
<accession>A0A318D8A7</accession>
<dbReference type="AlphaFoldDB" id="A0A318D8A7"/>
<dbReference type="Pfam" id="PF24961">
    <property type="entry name" value="NfeD_membrane"/>
    <property type="match status" value="1"/>
</dbReference>
<sequence>MEFFSNAEYWHWMVFGLVLLILEMFAPGAILLWLGIAALVVGTLLLFLGEHFSPEWQWIVFSIFSVVSIVVWRSYSKKHKLNEPEDGSSLNNRGKSLIGQTFTLATAIENGVGKAKVGDTYWRVTGPDTPQGEKVKVVGFEGATLKVEQLT</sequence>
<comment type="caution">
    <text evidence="8">The sequence shown here is derived from an EMBL/GenBank/DDBJ whole genome shotgun (WGS) entry which is preliminary data.</text>
</comment>
<comment type="subcellular location">
    <subcellularLocation>
        <location evidence="1">Membrane</location>
        <topology evidence="1">Multi-pass membrane protein</topology>
    </subcellularLocation>
</comment>
<dbReference type="Proteomes" id="UP000247689">
    <property type="component" value="Unassembled WGS sequence"/>
</dbReference>
<reference evidence="8 9" key="1">
    <citation type="submission" date="2018-05" db="EMBL/GenBank/DDBJ databases">
        <title>Kangiella spongicola genome sequence.</title>
        <authorList>
            <person name="Maclea K.S."/>
            <person name="Goen A.E."/>
            <person name="Kelley C."/>
            <person name="Underriner A."/>
            <person name="Silverwood T."/>
            <person name="Trachtenberg A.M."/>
        </authorList>
    </citation>
    <scope>NUCLEOTIDE SEQUENCE [LARGE SCALE GENOMIC DNA]</scope>
    <source>
        <strain evidence="8 9">ATCC BAA-2076</strain>
    </source>
</reference>
<keyword evidence="2 5" id="KW-0812">Transmembrane</keyword>
<dbReference type="InterPro" id="IPR012340">
    <property type="entry name" value="NA-bd_OB-fold"/>
</dbReference>
<dbReference type="EMBL" id="QICH01000001">
    <property type="protein sequence ID" value="PXF64018.1"/>
    <property type="molecule type" value="Genomic_DNA"/>
</dbReference>
<dbReference type="PANTHER" id="PTHR33507">
    <property type="entry name" value="INNER MEMBRANE PROTEIN YBBJ"/>
    <property type="match status" value="1"/>
</dbReference>
<dbReference type="PANTHER" id="PTHR33507:SF3">
    <property type="entry name" value="INNER MEMBRANE PROTEIN YBBJ"/>
    <property type="match status" value="1"/>
</dbReference>
<evidence type="ECO:0000313" key="9">
    <source>
        <dbReference type="Proteomes" id="UP000247689"/>
    </source>
</evidence>
<dbReference type="InterPro" id="IPR056739">
    <property type="entry name" value="NfeD_membrane"/>
</dbReference>
<feature type="transmembrane region" description="Helical" evidence="5">
    <location>
        <begin position="12"/>
        <end position="36"/>
    </location>
</feature>
<evidence type="ECO:0000256" key="1">
    <source>
        <dbReference type="ARBA" id="ARBA00004141"/>
    </source>
</evidence>
<evidence type="ECO:0000256" key="2">
    <source>
        <dbReference type="ARBA" id="ARBA00022692"/>
    </source>
</evidence>
<name>A0A318D8A7_9GAMM</name>
<dbReference type="Gene3D" id="2.40.50.140">
    <property type="entry name" value="Nucleic acid-binding proteins"/>
    <property type="match status" value="1"/>
</dbReference>
<evidence type="ECO:0000256" key="5">
    <source>
        <dbReference type="SAM" id="Phobius"/>
    </source>
</evidence>
<evidence type="ECO:0000259" key="7">
    <source>
        <dbReference type="Pfam" id="PF24961"/>
    </source>
</evidence>
<keyword evidence="4 5" id="KW-0472">Membrane</keyword>
<feature type="domain" description="NfeD integral membrane" evidence="7">
    <location>
        <begin position="13"/>
        <end position="70"/>
    </location>
</feature>
<evidence type="ECO:0000256" key="3">
    <source>
        <dbReference type="ARBA" id="ARBA00022989"/>
    </source>
</evidence>
<dbReference type="InterPro" id="IPR052165">
    <property type="entry name" value="Membrane_assoc_protease"/>
</dbReference>
<evidence type="ECO:0000259" key="6">
    <source>
        <dbReference type="Pfam" id="PF01957"/>
    </source>
</evidence>
<gene>
    <name evidence="8" type="ORF">DL796_02420</name>
</gene>
<feature type="transmembrane region" description="Helical" evidence="5">
    <location>
        <begin position="56"/>
        <end position="75"/>
    </location>
</feature>
<evidence type="ECO:0000256" key="4">
    <source>
        <dbReference type="ARBA" id="ARBA00023136"/>
    </source>
</evidence>
<dbReference type="RefSeq" id="WP_110199625.1">
    <property type="nucleotide sequence ID" value="NZ_QICH01000001.1"/>
</dbReference>
<dbReference type="Pfam" id="PF01957">
    <property type="entry name" value="NfeD"/>
    <property type="match status" value="1"/>
</dbReference>
<keyword evidence="9" id="KW-1185">Reference proteome</keyword>
<dbReference type="GO" id="GO:0005886">
    <property type="term" value="C:plasma membrane"/>
    <property type="evidence" value="ECO:0007669"/>
    <property type="project" value="TreeGrafter"/>
</dbReference>
<protein>
    <submittedName>
        <fullName evidence="8">NfeD family protein</fullName>
    </submittedName>
</protein>
<dbReference type="InterPro" id="IPR002810">
    <property type="entry name" value="NfeD-like_C"/>
</dbReference>
<feature type="domain" description="NfeD-like C-terminal" evidence="6">
    <location>
        <begin position="95"/>
        <end position="148"/>
    </location>
</feature>
<keyword evidence="3 5" id="KW-1133">Transmembrane helix</keyword>
<proteinExistence type="predicted"/>
<organism evidence="8 9">
    <name type="scientific">Kangiella spongicola</name>
    <dbReference type="NCBI Taxonomy" id="796379"/>
    <lineage>
        <taxon>Bacteria</taxon>
        <taxon>Pseudomonadati</taxon>
        <taxon>Pseudomonadota</taxon>
        <taxon>Gammaproteobacteria</taxon>
        <taxon>Kangiellales</taxon>
        <taxon>Kangiellaceae</taxon>
        <taxon>Kangiella</taxon>
    </lineage>
</organism>